<keyword evidence="5" id="KW-0560">Oxidoreductase</keyword>
<accession>A0A2J6RCE5</accession>
<dbReference type="PANTHER" id="PTHR11552">
    <property type="entry name" value="GLUCOSE-METHANOL-CHOLINE GMC OXIDOREDUCTASE"/>
    <property type="match status" value="1"/>
</dbReference>
<dbReference type="Pfam" id="PF05199">
    <property type="entry name" value="GMC_oxred_C"/>
    <property type="match status" value="1"/>
</dbReference>
<dbReference type="InterPro" id="IPR012132">
    <property type="entry name" value="GMC_OxRdtase"/>
</dbReference>
<evidence type="ECO:0000256" key="2">
    <source>
        <dbReference type="ARBA" id="ARBA00010790"/>
    </source>
</evidence>
<reference evidence="11 12" key="1">
    <citation type="submission" date="2016-04" db="EMBL/GenBank/DDBJ databases">
        <title>A degradative enzymes factory behind the ericoid mycorrhizal symbiosis.</title>
        <authorList>
            <consortium name="DOE Joint Genome Institute"/>
            <person name="Martino E."/>
            <person name="Morin E."/>
            <person name="Grelet G."/>
            <person name="Kuo A."/>
            <person name="Kohler A."/>
            <person name="Daghino S."/>
            <person name="Barry K."/>
            <person name="Choi C."/>
            <person name="Cichocki N."/>
            <person name="Clum A."/>
            <person name="Copeland A."/>
            <person name="Hainaut M."/>
            <person name="Haridas S."/>
            <person name="Labutti K."/>
            <person name="Lindquist E."/>
            <person name="Lipzen A."/>
            <person name="Khouja H.-R."/>
            <person name="Murat C."/>
            <person name="Ohm R."/>
            <person name="Olson A."/>
            <person name="Spatafora J."/>
            <person name="Veneault-Fourrey C."/>
            <person name="Henrissat B."/>
            <person name="Grigoriev I."/>
            <person name="Martin F."/>
            <person name="Perotto S."/>
        </authorList>
    </citation>
    <scope>NUCLEOTIDE SEQUENCE [LARGE SCALE GENOMIC DNA]</scope>
    <source>
        <strain evidence="11 12">F</strain>
    </source>
</reference>
<dbReference type="SUPFAM" id="SSF54373">
    <property type="entry name" value="FAD-linked reductases, C-terminal domain"/>
    <property type="match status" value="1"/>
</dbReference>
<dbReference type="GO" id="GO:0016614">
    <property type="term" value="F:oxidoreductase activity, acting on CH-OH group of donors"/>
    <property type="evidence" value="ECO:0007669"/>
    <property type="project" value="InterPro"/>
</dbReference>
<feature type="domain" description="Glucose-methanol-choline oxidoreductase N-terminal" evidence="9">
    <location>
        <begin position="109"/>
        <end position="132"/>
    </location>
</feature>
<evidence type="ECO:0000256" key="3">
    <source>
        <dbReference type="ARBA" id="ARBA00022630"/>
    </source>
</evidence>
<feature type="compositionally biased region" description="Polar residues" evidence="7">
    <location>
        <begin position="809"/>
        <end position="835"/>
    </location>
</feature>
<feature type="compositionally biased region" description="Polar residues" evidence="7">
    <location>
        <begin position="740"/>
        <end position="751"/>
    </location>
</feature>
<dbReference type="PROSITE" id="PS00624">
    <property type="entry name" value="GMC_OXRED_2"/>
    <property type="match status" value="1"/>
</dbReference>
<feature type="region of interest" description="Disordered" evidence="7">
    <location>
        <begin position="797"/>
        <end position="845"/>
    </location>
</feature>
<feature type="region of interest" description="Disordered" evidence="7">
    <location>
        <begin position="734"/>
        <end position="755"/>
    </location>
</feature>
<dbReference type="PANTHER" id="PTHR11552:SF115">
    <property type="entry name" value="DEHYDROGENASE XPTC-RELATED"/>
    <property type="match status" value="1"/>
</dbReference>
<evidence type="ECO:0000259" key="10">
    <source>
        <dbReference type="PROSITE" id="PS00624"/>
    </source>
</evidence>
<feature type="domain" description="Glucose-methanol-choline oxidoreductase N-terminal" evidence="10">
    <location>
        <begin position="311"/>
        <end position="325"/>
    </location>
</feature>
<evidence type="ECO:0000313" key="12">
    <source>
        <dbReference type="Proteomes" id="UP000235786"/>
    </source>
</evidence>
<dbReference type="SUPFAM" id="SSF51905">
    <property type="entry name" value="FAD/NAD(P)-binding domain"/>
    <property type="match status" value="1"/>
</dbReference>
<dbReference type="PROSITE" id="PS00623">
    <property type="entry name" value="GMC_OXRED_1"/>
    <property type="match status" value="1"/>
</dbReference>
<comment type="cofactor">
    <cofactor evidence="1">
        <name>FAD</name>
        <dbReference type="ChEBI" id="CHEBI:57692"/>
    </cofactor>
</comment>
<evidence type="ECO:0000259" key="9">
    <source>
        <dbReference type="PROSITE" id="PS00623"/>
    </source>
</evidence>
<evidence type="ECO:0000256" key="8">
    <source>
        <dbReference type="SAM" id="SignalP"/>
    </source>
</evidence>
<evidence type="ECO:0000256" key="7">
    <source>
        <dbReference type="SAM" id="MobiDB-lite"/>
    </source>
</evidence>
<dbReference type="EMBL" id="KZ613951">
    <property type="protein sequence ID" value="PMD36177.1"/>
    <property type="molecule type" value="Genomic_DNA"/>
</dbReference>
<name>A0A2J6RCE5_HYAVF</name>
<dbReference type="Gene3D" id="3.30.560.10">
    <property type="entry name" value="Glucose Oxidase, domain 3"/>
    <property type="match status" value="1"/>
</dbReference>
<keyword evidence="8" id="KW-0732">Signal</keyword>
<dbReference type="Gene3D" id="4.10.450.10">
    <property type="entry name" value="Glucose Oxidase, domain 2"/>
    <property type="match status" value="1"/>
</dbReference>
<dbReference type="GO" id="GO:0044550">
    <property type="term" value="P:secondary metabolite biosynthetic process"/>
    <property type="evidence" value="ECO:0007669"/>
    <property type="project" value="TreeGrafter"/>
</dbReference>
<dbReference type="STRING" id="1149755.A0A2J6RCE5"/>
<keyword evidence="4 6" id="KW-0274">FAD</keyword>
<evidence type="ECO:0000256" key="6">
    <source>
        <dbReference type="RuleBase" id="RU003968"/>
    </source>
</evidence>
<dbReference type="AlphaFoldDB" id="A0A2J6RCE5"/>
<evidence type="ECO:0000256" key="4">
    <source>
        <dbReference type="ARBA" id="ARBA00022827"/>
    </source>
</evidence>
<keyword evidence="3 6" id="KW-0285">Flavoprotein</keyword>
<gene>
    <name evidence="11" type="ORF">L207DRAFT_556618</name>
</gene>
<dbReference type="InterPro" id="IPR036188">
    <property type="entry name" value="FAD/NAD-bd_sf"/>
</dbReference>
<keyword evidence="12" id="KW-1185">Reference proteome</keyword>
<dbReference type="Pfam" id="PF00732">
    <property type="entry name" value="GMC_oxred_N"/>
    <property type="match status" value="1"/>
</dbReference>
<dbReference type="Gene3D" id="3.50.50.60">
    <property type="entry name" value="FAD/NAD(P)-binding domain"/>
    <property type="match status" value="1"/>
</dbReference>
<dbReference type="InterPro" id="IPR007867">
    <property type="entry name" value="GMC_OxRtase_C"/>
</dbReference>
<sequence length="869" mass="93372">MNTMFPLYLLFSFFALACSLILDPQDIDAPFLACYDYIICGGGVSSLVLANRLTEDPNVTVLVLEAGSLQNFILYPFEDGYGLGTSYDWNLWTAPQTYLDGTARPYDMGRGVGGGSLINGMCWTRGGSADYDAWVSLGNPGWGWDDLLPYFKKSENYTDNVDSNFSRELYIQPNASSHGRDGYVHVSYPRYFYNQSQLFLDGLQELGIPILTDPNNGTAAGGMLIPDSLNPDNQTRSYARLDYFDTVIGTRQNLHVATHQHVTRVLVDNPHSINSRDNSSGLWISGVEFLTDGSLVLHKVSCSREVILSAGAVHTPQILEFSGIGDPAILSEFNIPVVINLPGVGNNFQDHPYVGVSGFTSDFLGPWTAGAINTVAFPSLPSISQNWTNMMSDAANQTATQHLLPGLDATIIAGYEAQKAILISLLGRTDVGAYEILNDNIGLLAVATMHPFSRGSVHIQSNNPLLQPLIDPRYCANPLDCQILVEALLFNNKLVNTPSLRLLEPAPYAPFFQNATSETLMPAIQSGLRTEFHGTGTTSMLPLNLGGVVDTHLRVYGTKNLRVVDAGIIPLVPAAHLQAPIYAIAEKVTADIIKSDNLGLSPNGCDSNLAIAQQFSINSTLSNASSSLSSLTTASTFPELLNSGALIAFEESTQISSTTVQPFFASGAAEDQLSSATPLFTTGDAILDAAVMFATSTLSQTLKSNLSRSGLLHFASFASILPMSTQSLLAPETALPESHGLSQNDSMSGSDMTPAFATSPAMLRRLRSSVAAITTPWYGSQPGSGYTVSFISNRVASSSTDEKSRESKTSSQKLTSKRTSYTSRHAIHTSHTSASKTEDKKTTTYTSTVTRLVTITVPACCGGSDTNSY</sequence>
<dbReference type="InterPro" id="IPR027424">
    <property type="entry name" value="Glucose_Oxidase_domain_2"/>
</dbReference>
<dbReference type="GO" id="GO:0050660">
    <property type="term" value="F:flavin adenine dinucleotide binding"/>
    <property type="evidence" value="ECO:0007669"/>
    <property type="project" value="InterPro"/>
</dbReference>
<feature type="signal peptide" evidence="8">
    <location>
        <begin position="1"/>
        <end position="19"/>
    </location>
</feature>
<comment type="similarity">
    <text evidence="2 6">Belongs to the GMC oxidoreductase family.</text>
</comment>
<proteinExistence type="inferred from homology"/>
<dbReference type="OrthoDB" id="269227at2759"/>
<dbReference type="InterPro" id="IPR000172">
    <property type="entry name" value="GMC_OxRdtase_N"/>
</dbReference>
<organism evidence="11 12">
    <name type="scientific">Hyaloscypha variabilis (strain UAMH 11265 / GT02V1 / F)</name>
    <name type="common">Meliniomyces variabilis</name>
    <dbReference type="NCBI Taxonomy" id="1149755"/>
    <lineage>
        <taxon>Eukaryota</taxon>
        <taxon>Fungi</taxon>
        <taxon>Dikarya</taxon>
        <taxon>Ascomycota</taxon>
        <taxon>Pezizomycotina</taxon>
        <taxon>Leotiomycetes</taxon>
        <taxon>Helotiales</taxon>
        <taxon>Hyaloscyphaceae</taxon>
        <taxon>Hyaloscypha</taxon>
        <taxon>Hyaloscypha variabilis</taxon>
    </lineage>
</organism>
<evidence type="ECO:0000256" key="1">
    <source>
        <dbReference type="ARBA" id="ARBA00001974"/>
    </source>
</evidence>
<dbReference type="Proteomes" id="UP000235786">
    <property type="component" value="Unassembled WGS sequence"/>
</dbReference>
<protein>
    <submittedName>
        <fullName evidence="11">GMC oxidoreductase</fullName>
    </submittedName>
</protein>
<evidence type="ECO:0000313" key="11">
    <source>
        <dbReference type="EMBL" id="PMD36177.1"/>
    </source>
</evidence>
<feature type="chain" id="PRO_5014317006" evidence="8">
    <location>
        <begin position="20"/>
        <end position="869"/>
    </location>
</feature>
<evidence type="ECO:0000256" key="5">
    <source>
        <dbReference type="ARBA" id="ARBA00023002"/>
    </source>
</evidence>